<dbReference type="AlphaFoldDB" id="A0A0G4E9F2"/>
<dbReference type="Proteomes" id="UP000041254">
    <property type="component" value="Unassembled WGS sequence"/>
</dbReference>
<dbReference type="InterPro" id="IPR036396">
    <property type="entry name" value="Cyt_P450_sf"/>
</dbReference>
<proteinExistence type="inferred from homology"/>
<dbReference type="Gene3D" id="1.10.630.10">
    <property type="entry name" value="Cytochrome P450"/>
    <property type="match status" value="1"/>
</dbReference>
<evidence type="ECO:0000313" key="6">
    <source>
        <dbReference type="EMBL" id="CEL91868.1"/>
    </source>
</evidence>
<evidence type="ECO:0000256" key="5">
    <source>
        <dbReference type="SAM" id="MobiDB-lite"/>
    </source>
</evidence>
<feature type="compositionally biased region" description="Polar residues" evidence="5">
    <location>
        <begin position="43"/>
        <end position="58"/>
    </location>
</feature>
<dbReference type="PhylomeDB" id="A0A0G4E9F2"/>
<dbReference type="PROSITE" id="PS00086">
    <property type="entry name" value="CYTOCHROME_P450"/>
    <property type="match status" value="1"/>
</dbReference>
<dbReference type="GO" id="GO:0004497">
    <property type="term" value="F:monooxygenase activity"/>
    <property type="evidence" value="ECO:0007669"/>
    <property type="project" value="UniProtKB-KW"/>
</dbReference>
<dbReference type="PRINTS" id="PR00463">
    <property type="entry name" value="EP450I"/>
</dbReference>
<dbReference type="SUPFAM" id="SSF48264">
    <property type="entry name" value="Cytochrome P450"/>
    <property type="match status" value="1"/>
</dbReference>
<comment type="cofactor">
    <cofactor evidence="1 3">
        <name>heme</name>
        <dbReference type="ChEBI" id="CHEBI:30413"/>
    </cofactor>
</comment>
<gene>
    <name evidence="6" type="ORF">Vbra_1471</name>
</gene>
<dbReference type="InterPro" id="IPR001128">
    <property type="entry name" value="Cyt_P450"/>
</dbReference>
<name>A0A0G4E9F2_VITBC</name>
<dbReference type="VEuPathDB" id="CryptoDB:Vbra_1471"/>
<keyword evidence="3 4" id="KW-0479">Metal-binding</keyword>
<keyword evidence="3 4" id="KW-0349">Heme</keyword>
<dbReference type="PANTHER" id="PTHR24305:SF166">
    <property type="entry name" value="CYTOCHROME P450 12A4, MITOCHONDRIAL-RELATED"/>
    <property type="match status" value="1"/>
</dbReference>
<dbReference type="GO" id="GO:0020037">
    <property type="term" value="F:heme binding"/>
    <property type="evidence" value="ECO:0007669"/>
    <property type="project" value="InterPro"/>
</dbReference>
<evidence type="ECO:0000313" key="7">
    <source>
        <dbReference type="Proteomes" id="UP000041254"/>
    </source>
</evidence>
<dbReference type="PRINTS" id="PR00385">
    <property type="entry name" value="P450"/>
</dbReference>
<feature type="region of interest" description="Disordered" evidence="5">
    <location>
        <begin position="41"/>
        <end position="60"/>
    </location>
</feature>
<dbReference type="InterPro" id="IPR017972">
    <property type="entry name" value="Cyt_P450_CS"/>
</dbReference>
<evidence type="ECO:0008006" key="8">
    <source>
        <dbReference type="Google" id="ProtNLM"/>
    </source>
</evidence>
<reference evidence="6 7" key="1">
    <citation type="submission" date="2014-11" db="EMBL/GenBank/DDBJ databases">
        <authorList>
            <person name="Zhu J."/>
            <person name="Qi W."/>
            <person name="Song R."/>
        </authorList>
    </citation>
    <scope>NUCLEOTIDE SEQUENCE [LARGE SCALE GENOMIC DNA]</scope>
</reference>
<dbReference type="PANTHER" id="PTHR24305">
    <property type="entry name" value="CYTOCHROME P450"/>
    <property type="match status" value="1"/>
</dbReference>
<evidence type="ECO:0000256" key="4">
    <source>
        <dbReference type="RuleBase" id="RU000461"/>
    </source>
</evidence>
<accession>A0A0G4E9F2</accession>
<dbReference type="OrthoDB" id="2789670at2759"/>
<dbReference type="OMA" id="VICESAF"/>
<organism evidence="6 7">
    <name type="scientific">Vitrella brassicaformis (strain CCMP3155)</name>
    <dbReference type="NCBI Taxonomy" id="1169540"/>
    <lineage>
        <taxon>Eukaryota</taxon>
        <taxon>Sar</taxon>
        <taxon>Alveolata</taxon>
        <taxon>Colpodellida</taxon>
        <taxon>Vitrellaceae</taxon>
        <taxon>Vitrella</taxon>
    </lineage>
</organism>
<protein>
    <recommendedName>
        <fullName evidence="8">Cytochrome P450</fullName>
    </recommendedName>
</protein>
<evidence type="ECO:0000256" key="3">
    <source>
        <dbReference type="PIRSR" id="PIRSR602401-1"/>
    </source>
</evidence>
<evidence type="ECO:0000256" key="1">
    <source>
        <dbReference type="ARBA" id="ARBA00001971"/>
    </source>
</evidence>
<sequence>MPATATEPSATSSLLPLAALSAGVVCLVGLEELIRIQRKKNQKQVANSPSAEDTNKQATRGVHGISAEEGKALRDPPCVPLSIAESLAQFGDPKLPLLYAHWRDELESEVYYYQLPLGKRIYVVTDWTCFPQLLGADGLEKATAFRAFDLRRGGSLSKTEWSIFSRRTVGEGWHPIRKALAPAFATKALATKVPAYHRSLGGFCGALDKAAAEGVSVPMDQWALRLTIDVIGETAFGYSFHAFDEGRNGDALTFLDGVDYMLKFLTDNIYNPLKPYMLWHKDVREFHAKQRAVREICEKVDKHFIDTPIEQRDPTSIMSYIHKAPYEDYYERLADVYILLIAGHDTTGYSLAWGIYHLASNPLVLKKLQQELDGASFAGEFPNYDELSSLTYFNAVVKEIMRITTVASNGQFRAVDRGVKLTSKGVDYYIPPGYEVVVPFLPTLTAADIWGDGKVFRPERWLEASEEQLKLYNKVMQPFGVGPRACIGQNLATIEIRLTLAALFRRYWFEVTTEPEPYFAITYKPRGLQVKPIKRT</sequence>
<dbReference type="STRING" id="1169540.A0A0G4E9F2"/>
<dbReference type="InterPro" id="IPR050121">
    <property type="entry name" value="Cytochrome_P450_monoxygenase"/>
</dbReference>
<evidence type="ECO:0000256" key="2">
    <source>
        <dbReference type="ARBA" id="ARBA00010617"/>
    </source>
</evidence>
<dbReference type="GO" id="GO:0005506">
    <property type="term" value="F:iron ion binding"/>
    <property type="evidence" value="ECO:0007669"/>
    <property type="project" value="InterPro"/>
</dbReference>
<dbReference type="Pfam" id="PF00067">
    <property type="entry name" value="p450"/>
    <property type="match status" value="1"/>
</dbReference>
<dbReference type="GO" id="GO:0016705">
    <property type="term" value="F:oxidoreductase activity, acting on paired donors, with incorporation or reduction of molecular oxygen"/>
    <property type="evidence" value="ECO:0007669"/>
    <property type="project" value="InterPro"/>
</dbReference>
<keyword evidence="4" id="KW-0560">Oxidoreductase</keyword>
<keyword evidence="4" id="KW-0503">Monooxygenase</keyword>
<keyword evidence="7" id="KW-1185">Reference proteome</keyword>
<keyword evidence="3 4" id="KW-0408">Iron</keyword>
<dbReference type="InterPro" id="IPR002401">
    <property type="entry name" value="Cyt_P450_E_grp-I"/>
</dbReference>
<dbReference type="InParanoid" id="A0A0G4E9F2"/>
<comment type="similarity">
    <text evidence="2 4">Belongs to the cytochrome P450 family.</text>
</comment>
<dbReference type="EMBL" id="CDMY01000027">
    <property type="protein sequence ID" value="CEL91868.1"/>
    <property type="molecule type" value="Genomic_DNA"/>
</dbReference>
<feature type="binding site" description="axial binding residue" evidence="3">
    <location>
        <position position="486"/>
    </location>
    <ligand>
        <name>heme</name>
        <dbReference type="ChEBI" id="CHEBI:30413"/>
    </ligand>
    <ligandPart>
        <name>Fe</name>
        <dbReference type="ChEBI" id="CHEBI:18248"/>
    </ligandPart>
</feature>